<keyword evidence="4" id="KW-0238">DNA-binding</keyword>
<proteinExistence type="predicted"/>
<dbReference type="Proteomes" id="UP000319818">
    <property type="component" value="Unassembled WGS sequence"/>
</dbReference>
<evidence type="ECO:0000256" key="6">
    <source>
        <dbReference type="PROSITE-ProRule" id="PRU00169"/>
    </source>
</evidence>
<dbReference type="FunFam" id="3.40.50.2300:FF:000002">
    <property type="entry name" value="DNA-binding response regulator PhoP"/>
    <property type="match status" value="1"/>
</dbReference>
<dbReference type="GO" id="GO:0000976">
    <property type="term" value="F:transcription cis-regulatory region binding"/>
    <property type="evidence" value="ECO:0007669"/>
    <property type="project" value="TreeGrafter"/>
</dbReference>
<comment type="caution">
    <text evidence="8">The sequence shown here is derived from an EMBL/GenBank/DDBJ whole genome shotgun (WGS) entry which is preliminary data.</text>
</comment>
<dbReference type="SMART" id="SM00448">
    <property type="entry name" value="REC"/>
    <property type="match status" value="1"/>
</dbReference>
<sequence length="83" mass="8958">MTTVLLAEDDAAIAEPLSRALQREGYAVEVATDGAAALERVRRGQVDLLVLDLGLPGMDGLEVCRRVRLDDPDLPVLMLTART</sequence>
<dbReference type="OrthoDB" id="5243815at2"/>
<evidence type="ECO:0000256" key="5">
    <source>
        <dbReference type="ARBA" id="ARBA00023163"/>
    </source>
</evidence>
<feature type="domain" description="Response regulatory" evidence="7">
    <location>
        <begin position="3"/>
        <end position="83"/>
    </location>
</feature>
<dbReference type="PROSITE" id="PS50110">
    <property type="entry name" value="RESPONSE_REGULATORY"/>
    <property type="match status" value="1"/>
</dbReference>
<keyword evidence="5" id="KW-0804">Transcription</keyword>
<evidence type="ECO:0000313" key="9">
    <source>
        <dbReference type="Proteomes" id="UP000319818"/>
    </source>
</evidence>
<organism evidence="8 9">
    <name type="scientific">Pseudonocardia cypriaca</name>
    <dbReference type="NCBI Taxonomy" id="882449"/>
    <lineage>
        <taxon>Bacteria</taxon>
        <taxon>Bacillati</taxon>
        <taxon>Actinomycetota</taxon>
        <taxon>Actinomycetes</taxon>
        <taxon>Pseudonocardiales</taxon>
        <taxon>Pseudonocardiaceae</taxon>
        <taxon>Pseudonocardia</taxon>
    </lineage>
</organism>
<evidence type="ECO:0000256" key="4">
    <source>
        <dbReference type="ARBA" id="ARBA00023125"/>
    </source>
</evidence>
<dbReference type="GO" id="GO:0005829">
    <property type="term" value="C:cytosol"/>
    <property type="evidence" value="ECO:0007669"/>
    <property type="project" value="TreeGrafter"/>
</dbReference>
<dbReference type="GO" id="GO:0000156">
    <property type="term" value="F:phosphorelay response regulator activity"/>
    <property type="evidence" value="ECO:0007669"/>
    <property type="project" value="TreeGrafter"/>
</dbReference>
<dbReference type="GO" id="GO:0006355">
    <property type="term" value="P:regulation of DNA-templated transcription"/>
    <property type="evidence" value="ECO:0007669"/>
    <property type="project" value="TreeGrafter"/>
</dbReference>
<dbReference type="EMBL" id="VFPH01000003">
    <property type="protein sequence ID" value="TQM35033.1"/>
    <property type="molecule type" value="Genomic_DNA"/>
</dbReference>
<dbReference type="GO" id="GO:0032993">
    <property type="term" value="C:protein-DNA complex"/>
    <property type="evidence" value="ECO:0007669"/>
    <property type="project" value="TreeGrafter"/>
</dbReference>
<feature type="modified residue" description="4-aspartylphosphate" evidence="6">
    <location>
        <position position="52"/>
    </location>
</feature>
<dbReference type="RefSeq" id="WP_142106440.1">
    <property type="nucleotide sequence ID" value="NZ_VFPH01000003.1"/>
</dbReference>
<keyword evidence="9" id="KW-1185">Reference proteome</keyword>
<dbReference type="PANTHER" id="PTHR48111:SF40">
    <property type="entry name" value="PHOSPHATE REGULON TRANSCRIPTIONAL REGULATORY PROTEIN PHOB"/>
    <property type="match status" value="1"/>
</dbReference>
<name>A0A543FMD2_9PSEU</name>
<accession>A0A543FMD2</accession>
<dbReference type="Pfam" id="PF00072">
    <property type="entry name" value="Response_reg"/>
    <property type="match status" value="1"/>
</dbReference>
<dbReference type="InterPro" id="IPR039420">
    <property type="entry name" value="WalR-like"/>
</dbReference>
<dbReference type="SUPFAM" id="SSF52172">
    <property type="entry name" value="CheY-like"/>
    <property type="match status" value="1"/>
</dbReference>
<dbReference type="InterPro" id="IPR011006">
    <property type="entry name" value="CheY-like_superfamily"/>
</dbReference>
<keyword evidence="2" id="KW-0902">Two-component regulatory system</keyword>
<protein>
    <submittedName>
        <fullName evidence="8">Response regulator receiver domain-containing protein</fullName>
    </submittedName>
</protein>
<evidence type="ECO:0000256" key="1">
    <source>
        <dbReference type="ARBA" id="ARBA00022553"/>
    </source>
</evidence>
<keyword evidence="3" id="KW-0805">Transcription regulation</keyword>
<dbReference type="AlphaFoldDB" id="A0A543FMD2"/>
<feature type="non-terminal residue" evidence="8">
    <location>
        <position position="83"/>
    </location>
</feature>
<evidence type="ECO:0000313" key="8">
    <source>
        <dbReference type="EMBL" id="TQM35033.1"/>
    </source>
</evidence>
<evidence type="ECO:0000256" key="2">
    <source>
        <dbReference type="ARBA" id="ARBA00023012"/>
    </source>
</evidence>
<dbReference type="InterPro" id="IPR001789">
    <property type="entry name" value="Sig_transdc_resp-reg_receiver"/>
</dbReference>
<dbReference type="Gene3D" id="3.40.50.2300">
    <property type="match status" value="1"/>
</dbReference>
<keyword evidence="1 6" id="KW-0597">Phosphoprotein</keyword>
<gene>
    <name evidence="8" type="ORF">FB388_6459</name>
</gene>
<dbReference type="PANTHER" id="PTHR48111">
    <property type="entry name" value="REGULATOR OF RPOS"/>
    <property type="match status" value="1"/>
</dbReference>
<evidence type="ECO:0000256" key="3">
    <source>
        <dbReference type="ARBA" id="ARBA00023015"/>
    </source>
</evidence>
<reference evidence="8 9" key="1">
    <citation type="submission" date="2019-06" db="EMBL/GenBank/DDBJ databases">
        <title>Sequencing the genomes of 1000 actinobacteria strains.</title>
        <authorList>
            <person name="Klenk H.-P."/>
        </authorList>
    </citation>
    <scope>NUCLEOTIDE SEQUENCE [LARGE SCALE GENOMIC DNA]</scope>
    <source>
        <strain evidence="8 9">DSM 45511</strain>
    </source>
</reference>
<evidence type="ECO:0000259" key="7">
    <source>
        <dbReference type="PROSITE" id="PS50110"/>
    </source>
</evidence>